<dbReference type="Pfam" id="PF16116">
    <property type="entry name" value="DUF4832"/>
    <property type="match status" value="1"/>
</dbReference>
<feature type="domain" description="Dockerin" evidence="2">
    <location>
        <begin position="749"/>
        <end position="810"/>
    </location>
</feature>
<dbReference type="InterPro" id="IPR036179">
    <property type="entry name" value="Ig-like_dom_sf"/>
</dbReference>
<feature type="signal peptide" evidence="1">
    <location>
        <begin position="1"/>
        <end position="26"/>
    </location>
</feature>
<dbReference type="AlphaFoldDB" id="D4LAV7"/>
<dbReference type="GO" id="GO:0004553">
    <property type="term" value="F:hydrolase activity, hydrolyzing O-glycosyl compounds"/>
    <property type="evidence" value="ECO:0007669"/>
    <property type="project" value="InterPro"/>
</dbReference>
<dbReference type="GeneID" id="83155349"/>
<dbReference type="CDD" id="cd14256">
    <property type="entry name" value="Dockerin_I"/>
    <property type="match status" value="1"/>
</dbReference>
<evidence type="ECO:0000313" key="3">
    <source>
        <dbReference type="EMBL" id="CBL16752.1"/>
    </source>
</evidence>
<dbReference type="InterPro" id="IPR032267">
    <property type="entry name" value="DUF4832"/>
</dbReference>
<dbReference type="InterPro" id="IPR016134">
    <property type="entry name" value="Dockerin_dom"/>
</dbReference>
<keyword evidence="1" id="KW-0732">Signal</keyword>
<dbReference type="RefSeq" id="WP_015557659.1">
    <property type="nucleotide sequence ID" value="NC_021039.1"/>
</dbReference>
<dbReference type="EMBL" id="FP929052">
    <property type="protein sequence ID" value="CBL16752.1"/>
    <property type="molecule type" value="Genomic_DNA"/>
</dbReference>
<evidence type="ECO:0000313" key="4">
    <source>
        <dbReference type="Proteomes" id="UP000007054"/>
    </source>
</evidence>
<dbReference type="GO" id="GO:0000272">
    <property type="term" value="P:polysaccharide catabolic process"/>
    <property type="evidence" value="ECO:0007669"/>
    <property type="project" value="InterPro"/>
</dbReference>
<protein>
    <recommendedName>
        <fullName evidence="2">Dockerin domain-containing protein</fullName>
    </recommendedName>
</protein>
<reference evidence="3" key="1">
    <citation type="submission" date="2010-03" db="EMBL/GenBank/DDBJ databases">
        <title>The genome sequence of Ruminococcus sp. 18P13.</title>
        <authorList>
            <consortium name="metaHIT consortium -- http://www.metahit.eu/"/>
            <person name="Pajon A."/>
            <person name="Turner K."/>
            <person name="Parkhill J."/>
            <person name="Bernalier A."/>
        </authorList>
    </citation>
    <scope>NUCLEOTIDE SEQUENCE [LARGE SCALE GENOMIC DNA]</scope>
    <source>
        <strain evidence="3">Type strain: 18P13</strain>
    </source>
</reference>
<dbReference type="Gene3D" id="1.10.1330.10">
    <property type="entry name" value="Dockerin domain"/>
    <property type="match status" value="1"/>
</dbReference>
<dbReference type="BioCyc" id="RCHA213810:RUM_RS02565-MONOMER"/>
<accession>D4LAV7</accession>
<sequence>MKFKRILAAGMAVLCSVLPLCPAASAQGDGLVDSGIDYTELVGTVRTPGAGYTSTLAFRCKPGETKAYNPTGDLTLLFVDIGGFSSGSNGTTDSDGNYTPGTDYDLDGTFFKSMRTTLENCRQNGCMAALRFRYDANGVRDPEPATFEQMLRHIEQIRADGFLEDYQDILCFVESGFVGCYGEQWGGKYCSIPDKAKLLELMLDVVPDPIPVTVRTPNIFAQWAGITEEELGTYVLEPGSRASRVGLYNDGYMGSNSDLGTFHDRERDLKWLRQQTLTSYYGGEFSGNLDFAKQYDTYLPEHAVPEMYYSHLSYINANIYQLYKDYTFGAAYDVEGVDNSAYYGQTVFQFMRDHLGYRFVLRDSDLSESVSQGDTLRLCMDVENTGFANPIPRQKAEILLEKDGQYLRTEVDADSRTWYSCTTVSPEFDLHLPAAMEPGRWNVYFKLSTGDNTLGQLEYRSVQFANAHTWNEQLGANYLGSFSVTASEAGARSTDNGFYQTNAADPVTGSDGTLFTTQGLVTVDGTLTSDTERRDALLCAEDAAGNRMYITNDDQYLYILVDLEQQAASPVYNLSFRNASSGTSYWMYYQGSFVYFNGEGGVPLGCVQKHSGSTIEFRLPLGELMGLAPGVELTGIDYTVQDQADSWKSAGSIRADSYIIQDDFNVYSGKQTVNLAKGDTLSVAAHTSGSDLSYQWYKDGKLIPDATNAIYEILAESAQDCGIYAVQVTSASGVRTRLFDVCRVAAVLEQPLAGDLNLDGAVTVADVVLLQKHLIRAATLTDQQAAAGDLNKDGVCNGFDLVLLRRILCV</sequence>
<dbReference type="InterPro" id="IPR013783">
    <property type="entry name" value="Ig-like_fold"/>
</dbReference>
<dbReference type="Proteomes" id="UP000007054">
    <property type="component" value="Chromosome"/>
</dbReference>
<dbReference type="SUPFAM" id="SSF48726">
    <property type="entry name" value="Immunoglobulin"/>
    <property type="match status" value="1"/>
</dbReference>
<dbReference type="Pfam" id="PF00404">
    <property type="entry name" value="Dockerin_1"/>
    <property type="match status" value="1"/>
</dbReference>
<dbReference type="HOGENOM" id="CLU_348108_0_0_9"/>
<dbReference type="InterPro" id="IPR032379">
    <property type="entry name" value="DUF4874"/>
</dbReference>
<dbReference type="Gene3D" id="2.60.40.10">
    <property type="entry name" value="Immunoglobulins"/>
    <property type="match status" value="1"/>
</dbReference>
<reference evidence="3" key="2">
    <citation type="submission" date="2010-03" db="EMBL/GenBank/DDBJ databases">
        <authorList>
            <person name="Pajon A."/>
        </authorList>
    </citation>
    <scope>NUCLEOTIDE SEQUENCE</scope>
    <source>
        <strain evidence="3">Type strain: 18P13</strain>
    </source>
</reference>
<dbReference type="InterPro" id="IPR002105">
    <property type="entry name" value="Dockerin_1_rpt"/>
</dbReference>
<dbReference type="STRING" id="213810.RUM_05310"/>
<dbReference type="PATRIC" id="fig|213810.4.peg.436"/>
<dbReference type="PROSITE" id="PS51766">
    <property type="entry name" value="DOCKERIN"/>
    <property type="match status" value="1"/>
</dbReference>
<dbReference type="InterPro" id="IPR036439">
    <property type="entry name" value="Dockerin_dom_sf"/>
</dbReference>
<dbReference type="KEGG" id="rch:RUM_05310"/>
<feature type="chain" id="PRO_5038999557" description="Dockerin domain-containing protein" evidence="1">
    <location>
        <begin position="27"/>
        <end position="810"/>
    </location>
</feature>
<dbReference type="OrthoDB" id="9760654at2"/>
<gene>
    <name evidence="3" type="ordered locus">RUM_05310</name>
</gene>
<evidence type="ECO:0000256" key="1">
    <source>
        <dbReference type="SAM" id="SignalP"/>
    </source>
</evidence>
<dbReference type="SUPFAM" id="SSF63446">
    <property type="entry name" value="Type I dockerin domain"/>
    <property type="match status" value="1"/>
</dbReference>
<evidence type="ECO:0000259" key="2">
    <source>
        <dbReference type="PROSITE" id="PS51766"/>
    </source>
</evidence>
<name>D4LAV7_RUMC1</name>
<proteinExistence type="predicted"/>
<dbReference type="Pfam" id="PF16173">
    <property type="entry name" value="DUF4874"/>
    <property type="match status" value="1"/>
</dbReference>
<keyword evidence="4" id="KW-1185">Reference proteome</keyword>
<organism evidence="3 4">
    <name type="scientific">Ruminococcus champanellensis (strain DSM 18848 / JCM 17042 / KCTC 15320 / 18P13)</name>
    <dbReference type="NCBI Taxonomy" id="213810"/>
    <lineage>
        <taxon>Bacteria</taxon>
        <taxon>Bacillati</taxon>
        <taxon>Bacillota</taxon>
        <taxon>Clostridia</taxon>
        <taxon>Eubacteriales</taxon>
        <taxon>Oscillospiraceae</taxon>
        <taxon>Ruminococcus</taxon>
    </lineage>
</organism>